<accession>A0A6G3WP04</accession>
<feature type="non-terminal residue" evidence="2">
    <location>
        <position position="92"/>
    </location>
</feature>
<evidence type="ECO:0000313" key="2">
    <source>
        <dbReference type="EMBL" id="NEE07238.1"/>
    </source>
</evidence>
<feature type="non-terminal residue" evidence="2">
    <location>
        <position position="1"/>
    </location>
</feature>
<evidence type="ECO:0000259" key="1">
    <source>
        <dbReference type="Pfam" id="PF07993"/>
    </source>
</evidence>
<protein>
    <recommendedName>
        <fullName evidence="1">Thioester reductase (TE) domain-containing protein</fullName>
    </recommendedName>
</protein>
<dbReference type="InterPro" id="IPR013120">
    <property type="entry name" value="FAR_NAD-bd"/>
</dbReference>
<feature type="domain" description="Thioester reductase (TE)" evidence="1">
    <location>
        <begin position="7"/>
        <end position="90"/>
    </location>
</feature>
<dbReference type="Pfam" id="PF07993">
    <property type="entry name" value="NAD_binding_4"/>
    <property type="match status" value="1"/>
</dbReference>
<proteinExistence type="predicted"/>
<comment type="caution">
    <text evidence="2">The sequence shown here is derived from an EMBL/GenBank/DDBJ whole genome shotgun (WGS) entry which is preliminary data.</text>
</comment>
<dbReference type="Gene3D" id="3.40.50.720">
    <property type="entry name" value="NAD(P)-binding Rossmann-like Domain"/>
    <property type="match status" value="1"/>
</dbReference>
<organism evidence="2">
    <name type="scientific">Streptomyces sp. SID7499</name>
    <dbReference type="NCBI Taxonomy" id="2706086"/>
    <lineage>
        <taxon>Bacteria</taxon>
        <taxon>Bacillati</taxon>
        <taxon>Actinomycetota</taxon>
        <taxon>Actinomycetes</taxon>
        <taxon>Kitasatosporales</taxon>
        <taxon>Streptomycetaceae</taxon>
        <taxon>Streptomyces</taxon>
    </lineage>
</organism>
<name>A0A6G3WP04_9ACTN</name>
<reference evidence="2" key="1">
    <citation type="submission" date="2020-01" db="EMBL/GenBank/DDBJ databases">
        <title>Insect and environment-associated Actinomycetes.</title>
        <authorList>
            <person name="Currrie C."/>
            <person name="Chevrette M."/>
            <person name="Carlson C."/>
            <person name="Stubbendieck R."/>
            <person name="Wendt-Pienkowski E."/>
        </authorList>
    </citation>
    <scope>NUCLEOTIDE SEQUENCE</scope>
    <source>
        <strain evidence="2">SID7499</strain>
    </source>
</reference>
<dbReference type="AlphaFoldDB" id="A0A6G3WP04"/>
<gene>
    <name evidence="2" type="ORF">G3M58_12365</name>
</gene>
<sequence>RLAPSGGRLICLVRGSDATVATRRLEAAFDSGDAALLRRYRKAAAKTLEVVAGDIGEPLLGLAEDTWRELAGTVDLIVHPAALVNHLLPYGE</sequence>
<dbReference type="EMBL" id="JAAGMN010001328">
    <property type="protein sequence ID" value="NEE07238.1"/>
    <property type="molecule type" value="Genomic_DNA"/>
</dbReference>